<keyword evidence="2" id="KW-1185">Reference proteome</keyword>
<dbReference type="Pfam" id="PF18907">
    <property type="entry name" value="DUF5662"/>
    <property type="match status" value="1"/>
</dbReference>
<dbReference type="RefSeq" id="WP_044295961.1">
    <property type="nucleotide sequence ID" value="NZ_CAUSDN010000050.1"/>
</dbReference>
<evidence type="ECO:0008006" key="3">
    <source>
        <dbReference type="Google" id="ProtNLM"/>
    </source>
</evidence>
<dbReference type="Proteomes" id="UP000306509">
    <property type="component" value="Unassembled WGS sequence"/>
</dbReference>
<accession>A0A4U8Q7K1</accession>
<evidence type="ECO:0000313" key="2">
    <source>
        <dbReference type="Proteomes" id="UP000306509"/>
    </source>
</evidence>
<organism evidence="1 2">
    <name type="scientific">Robinsoniella peoriensis</name>
    <dbReference type="NCBI Taxonomy" id="180332"/>
    <lineage>
        <taxon>Bacteria</taxon>
        <taxon>Bacillati</taxon>
        <taxon>Bacillota</taxon>
        <taxon>Clostridia</taxon>
        <taxon>Lachnospirales</taxon>
        <taxon>Lachnospiraceae</taxon>
        <taxon>Robinsoniella</taxon>
    </lineage>
</organism>
<dbReference type="AlphaFoldDB" id="A0A4U8Q7K1"/>
<proteinExistence type="predicted"/>
<dbReference type="STRING" id="180332.GCA_000797495_05390"/>
<comment type="caution">
    <text evidence="1">The sequence shown here is derived from an EMBL/GenBank/DDBJ whole genome shotgun (WGS) entry which is preliminary data.</text>
</comment>
<sequence>MKALAHFRTITKHKFLVMKHCFRIGLYKQGLLHDMSKYLPSEFLIGCKYYQGTRSPNNAEREVKGYSAAWLHHKGRNKHHFEYWTDYSLEQKGAALVGVKMPRKYVAEMLMDRIAASKVYNGSKYTDHDPLAYYQNGKTHYLLHPETADQLEKLLHVLDKHGEDVLFDFVKNRYLKKRCGLDRIHKPVRCDAVKHLI</sequence>
<dbReference type="EMBL" id="QGQD01000112">
    <property type="protein sequence ID" value="TLC97715.1"/>
    <property type="molecule type" value="Genomic_DNA"/>
</dbReference>
<gene>
    <name evidence="1" type="ORF">DSM106044_05513</name>
</gene>
<reference evidence="1 2" key="1">
    <citation type="journal article" date="2019" name="Anaerobe">
        <title>Detection of Robinsoniella peoriensis in multiple bone samples of a trauma patient.</title>
        <authorList>
            <person name="Schrottner P."/>
            <person name="Hartwich K."/>
            <person name="Bunk B."/>
            <person name="Schober I."/>
            <person name="Helbig S."/>
            <person name="Rudolph W.W."/>
            <person name="Gunzer F."/>
        </authorList>
    </citation>
    <scope>NUCLEOTIDE SEQUENCE [LARGE SCALE GENOMIC DNA]</scope>
    <source>
        <strain evidence="1 2">DSM 106044</strain>
    </source>
</reference>
<name>A0A4U8Q7K1_9FIRM</name>
<evidence type="ECO:0000313" key="1">
    <source>
        <dbReference type="EMBL" id="TLC97715.1"/>
    </source>
</evidence>
<protein>
    <recommendedName>
        <fullName evidence="3">Catalase</fullName>
    </recommendedName>
</protein>
<dbReference type="InterPro" id="IPR043721">
    <property type="entry name" value="DUF5662"/>
</dbReference>